<dbReference type="Gene3D" id="1.20.1250.20">
    <property type="entry name" value="MFS general substrate transporter like domains"/>
    <property type="match status" value="1"/>
</dbReference>
<dbReference type="SUPFAM" id="SSF103473">
    <property type="entry name" value="MFS general substrate transporter"/>
    <property type="match status" value="1"/>
</dbReference>
<feature type="transmembrane region" description="Helical" evidence="1">
    <location>
        <begin position="50"/>
        <end position="72"/>
    </location>
</feature>
<keyword evidence="1" id="KW-0472">Membrane</keyword>
<protein>
    <submittedName>
        <fullName evidence="3">Unannotated protein</fullName>
    </submittedName>
</protein>
<dbReference type="AlphaFoldDB" id="A0A6J6NNN8"/>
<dbReference type="InterPro" id="IPR036259">
    <property type="entry name" value="MFS_trans_sf"/>
</dbReference>
<evidence type="ECO:0000256" key="1">
    <source>
        <dbReference type="SAM" id="Phobius"/>
    </source>
</evidence>
<accession>A0A6J6NNN8</accession>
<dbReference type="PROSITE" id="PS50850">
    <property type="entry name" value="MFS"/>
    <property type="match status" value="1"/>
</dbReference>
<keyword evidence="1" id="KW-1133">Transmembrane helix</keyword>
<dbReference type="InterPro" id="IPR020846">
    <property type="entry name" value="MFS_dom"/>
</dbReference>
<feature type="transmembrane region" description="Helical" evidence="1">
    <location>
        <begin position="84"/>
        <end position="104"/>
    </location>
</feature>
<dbReference type="GO" id="GO:0022857">
    <property type="term" value="F:transmembrane transporter activity"/>
    <property type="evidence" value="ECO:0007669"/>
    <property type="project" value="InterPro"/>
</dbReference>
<name>A0A6J6NNN8_9ZZZZ</name>
<feature type="transmembrane region" description="Helical" evidence="1">
    <location>
        <begin position="12"/>
        <end position="30"/>
    </location>
</feature>
<gene>
    <name evidence="3" type="ORF">UFOPK2342_01610</name>
</gene>
<evidence type="ECO:0000259" key="2">
    <source>
        <dbReference type="PROSITE" id="PS50850"/>
    </source>
</evidence>
<feature type="domain" description="Major facilitator superfamily (MFS) profile" evidence="2">
    <location>
        <begin position="10"/>
        <end position="110"/>
    </location>
</feature>
<dbReference type="InterPro" id="IPR011701">
    <property type="entry name" value="MFS"/>
</dbReference>
<dbReference type="Pfam" id="PF07690">
    <property type="entry name" value="MFS_1"/>
    <property type="match status" value="1"/>
</dbReference>
<sequence>MIERIKRIHPSWVAAGVGFLALIGAAGMRSTPSVLMVPIEEEFGWSRADLSVALSVNILMYGLTAPFAAALMERFGVRRVVMGALTSIGLGAGFAAFATSPWVLVICWGF</sequence>
<proteinExistence type="predicted"/>
<organism evidence="3">
    <name type="scientific">freshwater metagenome</name>
    <dbReference type="NCBI Taxonomy" id="449393"/>
    <lineage>
        <taxon>unclassified sequences</taxon>
        <taxon>metagenomes</taxon>
        <taxon>ecological metagenomes</taxon>
    </lineage>
</organism>
<reference evidence="3" key="1">
    <citation type="submission" date="2020-05" db="EMBL/GenBank/DDBJ databases">
        <authorList>
            <person name="Chiriac C."/>
            <person name="Salcher M."/>
            <person name="Ghai R."/>
            <person name="Kavagutti S V."/>
        </authorList>
    </citation>
    <scope>NUCLEOTIDE SEQUENCE</scope>
</reference>
<evidence type="ECO:0000313" key="3">
    <source>
        <dbReference type="EMBL" id="CAB4688300.1"/>
    </source>
</evidence>
<keyword evidence="1" id="KW-0812">Transmembrane</keyword>
<dbReference type="EMBL" id="CAEZXB010000049">
    <property type="protein sequence ID" value="CAB4688300.1"/>
    <property type="molecule type" value="Genomic_DNA"/>
</dbReference>